<feature type="transmembrane region" description="Helical" evidence="1">
    <location>
        <begin position="35"/>
        <end position="58"/>
    </location>
</feature>
<protein>
    <submittedName>
        <fullName evidence="3">EamA family transporter</fullName>
    </submittedName>
</protein>
<feature type="transmembrane region" description="Helical" evidence="1">
    <location>
        <begin position="119"/>
        <end position="137"/>
    </location>
</feature>
<dbReference type="SUPFAM" id="SSF103481">
    <property type="entry name" value="Multidrug resistance efflux transporter EmrE"/>
    <property type="match status" value="2"/>
</dbReference>
<dbReference type="Gene3D" id="1.10.3730.20">
    <property type="match status" value="1"/>
</dbReference>
<sequence length="306" mass="31597">MENPAQAPAAPAPAALPAPAGPVFGRLATSLPPHVWFGVSAVFHYLGPAFAVLLFPHVGVLGMAWLRIVTAALVFAPLTRPWTVVTRADRPTRLLLLAFGACLGVMNCAFYLALERLPISLVAAIEFVGTIGVALVGVRSPRNLAALAVAVIGTLLLIDVKWSSDPIGLFWAFLNGALFVGYILLGHRVARAGAGDGIAGLGAAMAVACLIVLPIGFTEALPAFSAPPLLIAAIGVGICSSVIPYICDQLAMSRLPRSSFALMLSLLPVTATLIGVIVLRQIPSPIDCIGIALVVAGVAFHKPANA</sequence>
<dbReference type="Pfam" id="PF00892">
    <property type="entry name" value="EamA"/>
    <property type="match status" value="1"/>
</dbReference>
<keyword evidence="1" id="KW-0812">Transmembrane</keyword>
<dbReference type="Proteomes" id="UP001152604">
    <property type="component" value="Unassembled WGS sequence"/>
</dbReference>
<feature type="transmembrane region" description="Helical" evidence="1">
    <location>
        <begin position="229"/>
        <end position="247"/>
    </location>
</feature>
<keyword evidence="1" id="KW-0472">Membrane</keyword>
<dbReference type="RefSeq" id="WP_254027683.1">
    <property type="nucleotide sequence ID" value="NZ_CAKXZS010000050.1"/>
</dbReference>
<dbReference type="InterPro" id="IPR000620">
    <property type="entry name" value="EamA_dom"/>
</dbReference>
<dbReference type="InterPro" id="IPR037185">
    <property type="entry name" value="EmrE-like"/>
</dbReference>
<feature type="transmembrane region" description="Helical" evidence="1">
    <location>
        <begin position="197"/>
        <end position="217"/>
    </location>
</feature>
<feature type="transmembrane region" description="Helical" evidence="1">
    <location>
        <begin position="94"/>
        <end position="113"/>
    </location>
</feature>
<evidence type="ECO:0000256" key="1">
    <source>
        <dbReference type="SAM" id="Phobius"/>
    </source>
</evidence>
<evidence type="ECO:0000313" key="4">
    <source>
        <dbReference type="Proteomes" id="UP001152604"/>
    </source>
</evidence>
<feature type="domain" description="EamA" evidence="2">
    <location>
        <begin position="167"/>
        <end position="300"/>
    </location>
</feature>
<organism evidence="3 4">
    <name type="scientific">Mesorhizobium ventifaucium</name>
    <dbReference type="NCBI Taxonomy" id="666020"/>
    <lineage>
        <taxon>Bacteria</taxon>
        <taxon>Pseudomonadati</taxon>
        <taxon>Pseudomonadota</taxon>
        <taxon>Alphaproteobacteria</taxon>
        <taxon>Hyphomicrobiales</taxon>
        <taxon>Phyllobacteriaceae</taxon>
        <taxon>Mesorhizobium</taxon>
    </lineage>
</organism>
<keyword evidence="1" id="KW-1133">Transmembrane helix</keyword>
<feature type="transmembrane region" description="Helical" evidence="1">
    <location>
        <begin position="144"/>
        <end position="162"/>
    </location>
</feature>
<proteinExistence type="predicted"/>
<evidence type="ECO:0000259" key="2">
    <source>
        <dbReference type="Pfam" id="PF00892"/>
    </source>
</evidence>
<gene>
    <name evidence="3" type="ORF">MES4922_540031</name>
</gene>
<name>A0ABN8K8X3_9HYPH</name>
<accession>A0ABN8K8X3</accession>
<reference evidence="3" key="1">
    <citation type="submission" date="2022-03" db="EMBL/GenBank/DDBJ databases">
        <authorList>
            <person name="Brunel B."/>
        </authorList>
    </citation>
    <scope>NUCLEOTIDE SEQUENCE</scope>
    <source>
        <strain evidence="3">STM4922sample</strain>
    </source>
</reference>
<comment type="caution">
    <text evidence="3">The sequence shown here is derived from an EMBL/GenBank/DDBJ whole genome shotgun (WGS) entry which is preliminary data.</text>
</comment>
<evidence type="ECO:0000313" key="3">
    <source>
        <dbReference type="EMBL" id="CAH2406732.1"/>
    </source>
</evidence>
<feature type="transmembrane region" description="Helical" evidence="1">
    <location>
        <begin position="259"/>
        <end position="279"/>
    </location>
</feature>
<feature type="transmembrane region" description="Helical" evidence="1">
    <location>
        <begin position="168"/>
        <end position="185"/>
    </location>
</feature>
<dbReference type="EMBL" id="CAKXZS010000050">
    <property type="protein sequence ID" value="CAH2406732.1"/>
    <property type="molecule type" value="Genomic_DNA"/>
</dbReference>
<feature type="transmembrane region" description="Helical" evidence="1">
    <location>
        <begin position="64"/>
        <end position="82"/>
    </location>
</feature>
<keyword evidence="4" id="KW-1185">Reference proteome</keyword>